<evidence type="ECO:0000313" key="1">
    <source>
        <dbReference type="EMBL" id="NHF64197.1"/>
    </source>
</evidence>
<dbReference type="InterPro" id="IPR022385">
    <property type="entry name" value="Rhs_assc_core"/>
</dbReference>
<feature type="non-terminal residue" evidence="1">
    <location>
        <position position="1"/>
    </location>
</feature>
<sequence>ADDAVIDNADGDADYAFVGAHRKLYEHQGSVAIVQMGARVFVPALGRFLSVDPVEGGVDNSYVYPTDPINKLDLTGMLSADAYQKWHDNGQKMIPSLTGRSQTAFERMWVYNYSNRTWRSAGDNFQRFKREVRVWAKSPDGAAAADGLAVLAAASLGVAVFAKNPVISGPALAISYVAGGLSTGISCTRDFSSGACVVGIAGATFGGAGAAARGGVQIIAEIWSGMATTLGTVTTVGSWLK</sequence>
<keyword evidence="2" id="KW-1185">Reference proteome</keyword>
<dbReference type="NCBIfam" id="TIGR03696">
    <property type="entry name" value="Rhs_assc_core"/>
    <property type="match status" value="1"/>
</dbReference>
<reference evidence="1 2" key="2">
    <citation type="submission" date="2020-03" db="EMBL/GenBank/DDBJ databases">
        <title>Chryseoglobus sp. isolated from a deep-sea seamount.</title>
        <authorList>
            <person name="Zhang D.-C."/>
        </authorList>
    </citation>
    <scope>NUCLEOTIDE SEQUENCE [LARGE SCALE GENOMIC DNA]</scope>
    <source>
        <strain evidence="1 2">KN1116</strain>
    </source>
</reference>
<proteinExistence type="predicted"/>
<dbReference type="EMBL" id="VIKT02000050">
    <property type="protein sequence ID" value="NHF64197.1"/>
    <property type="molecule type" value="Genomic_DNA"/>
</dbReference>
<evidence type="ECO:0008006" key="3">
    <source>
        <dbReference type="Google" id="ProtNLM"/>
    </source>
</evidence>
<dbReference type="Gene3D" id="2.180.10.10">
    <property type="entry name" value="RHS repeat-associated core"/>
    <property type="match status" value="1"/>
</dbReference>
<organism evidence="1 2">
    <name type="scientific">Microcella pacifica</name>
    <dbReference type="NCBI Taxonomy" id="2591847"/>
    <lineage>
        <taxon>Bacteria</taxon>
        <taxon>Bacillati</taxon>
        <taxon>Actinomycetota</taxon>
        <taxon>Actinomycetes</taxon>
        <taxon>Micrococcales</taxon>
        <taxon>Microbacteriaceae</taxon>
        <taxon>Microcella</taxon>
    </lineage>
</organism>
<dbReference type="RefSeq" id="WP_210416834.1">
    <property type="nucleotide sequence ID" value="NZ_VIKT02000050.1"/>
</dbReference>
<comment type="caution">
    <text evidence="1">The sequence shown here is derived from an EMBL/GenBank/DDBJ whole genome shotgun (WGS) entry which is preliminary data.</text>
</comment>
<accession>A0A9E5JR86</accession>
<dbReference type="Proteomes" id="UP000818266">
    <property type="component" value="Unassembled WGS sequence"/>
</dbReference>
<evidence type="ECO:0000313" key="2">
    <source>
        <dbReference type="Proteomes" id="UP000818266"/>
    </source>
</evidence>
<gene>
    <name evidence="1" type="ORF">FK219_013300</name>
</gene>
<reference evidence="1 2" key="1">
    <citation type="submission" date="2019-06" db="EMBL/GenBank/DDBJ databases">
        <authorList>
            <person name="De-Chao Zhang Q."/>
        </authorList>
    </citation>
    <scope>NUCLEOTIDE SEQUENCE [LARGE SCALE GENOMIC DNA]</scope>
    <source>
        <strain evidence="1 2">KN1116</strain>
    </source>
</reference>
<dbReference type="AlphaFoldDB" id="A0A9E5JR86"/>
<name>A0A9E5JR86_9MICO</name>
<protein>
    <recommendedName>
        <fullName evidence="3">RHS repeat-associated core domain-containing protein</fullName>
    </recommendedName>
</protein>